<dbReference type="GO" id="GO:0005634">
    <property type="term" value="C:nucleus"/>
    <property type="evidence" value="ECO:0007669"/>
    <property type="project" value="TreeGrafter"/>
</dbReference>
<dbReference type="FunFam" id="2.60.40.790:FF:000013">
    <property type="entry name" value="Very-long-chain (3R)-3-hydroxyacyl-CoA dehydratase"/>
    <property type="match status" value="1"/>
</dbReference>
<dbReference type="InterPro" id="IPR007052">
    <property type="entry name" value="CS_dom"/>
</dbReference>
<comment type="similarity">
    <text evidence="1">Belongs to the p23/wos2 family.</text>
</comment>
<dbReference type="CDD" id="cd06465">
    <property type="entry name" value="p23_hB-ind1_like"/>
    <property type="match status" value="1"/>
</dbReference>
<feature type="region of interest" description="Disordered" evidence="2">
    <location>
        <begin position="120"/>
        <end position="165"/>
    </location>
</feature>
<dbReference type="GO" id="GO:0051087">
    <property type="term" value="F:protein-folding chaperone binding"/>
    <property type="evidence" value="ECO:0007669"/>
    <property type="project" value="TreeGrafter"/>
</dbReference>
<dbReference type="GO" id="GO:0051879">
    <property type="term" value="F:Hsp90 protein binding"/>
    <property type="evidence" value="ECO:0007669"/>
    <property type="project" value="InterPro"/>
</dbReference>
<dbReference type="Pfam" id="PF04969">
    <property type="entry name" value="CS"/>
    <property type="match status" value="1"/>
</dbReference>
<evidence type="ECO:0000259" key="3">
    <source>
        <dbReference type="PROSITE" id="PS51203"/>
    </source>
</evidence>
<evidence type="ECO:0000256" key="1">
    <source>
        <dbReference type="ARBA" id="ARBA00025733"/>
    </source>
</evidence>
<dbReference type="GO" id="GO:0006457">
    <property type="term" value="P:protein folding"/>
    <property type="evidence" value="ECO:0007669"/>
    <property type="project" value="TreeGrafter"/>
</dbReference>
<protein>
    <recommendedName>
        <fullName evidence="3">CS domain-containing protein</fullName>
    </recommendedName>
</protein>
<keyword evidence="5" id="KW-1185">Reference proteome</keyword>
<dbReference type="OrthoDB" id="1564555at2759"/>
<dbReference type="GO" id="GO:0005829">
    <property type="term" value="C:cytosol"/>
    <property type="evidence" value="ECO:0007669"/>
    <property type="project" value="TreeGrafter"/>
</dbReference>
<dbReference type="Proteomes" id="UP000247409">
    <property type="component" value="Unassembled WGS sequence"/>
</dbReference>
<evidence type="ECO:0000313" key="4">
    <source>
        <dbReference type="EMBL" id="PXF44099.1"/>
    </source>
</evidence>
<dbReference type="AlphaFoldDB" id="A0A2V3IPW4"/>
<evidence type="ECO:0000256" key="2">
    <source>
        <dbReference type="SAM" id="MobiDB-lite"/>
    </source>
</evidence>
<dbReference type="InterPro" id="IPR008978">
    <property type="entry name" value="HSP20-like_chaperone"/>
</dbReference>
<reference evidence="4 5" key="1">
    <citation type="journal article" date="2018" name="Mol. Biol. Evol.">
        <title>Analysis of the draft genome of the red seaweed Gracilariopsis chorda provides insights into genome size evolution in Rhodophyta.</title>
        <authorList>
            <person name="Lee J."/>
            <person name="Yang E.C."/>
            <person name="Graf L."/>
            <person name="Yang J.H."/>
            <person name="Qiu H."/>
            <person name="Zel Zion U."/>
            <person name="Chan C.X."/>
            <person name="Stephens T.G."/>
            <person name="Weber A.P.M."/>
            <person name="Boo G.H."/>
            <person name="Boo S.M."/>
            <person name="Kim K.M."/>
            <person name="Shin Y."/>
            <person name="Jung M."/>
            <person name="Lee S.J."/>
            <person name="Yim H.S."/>
            <person name="Lee J.H."/>
            <person name="Bhattacharya D."/>
            <person name="Yoon H.S."/>
        </authorList>
    </citation>
    <scope>NUCLEOTIDE SEQUENCE [LARGE SCALE GENOMIC DNA]</scope>
    <source>
        <strain evidence="4 5">SKKU-2015</strain>
        <tissue evidence="4">Whole body</tissue>
    </source>
</reference>
<proteinExistence type="inferred from homology"/>
<dbReference type="InterPro" id="IPR045250">
    <property type="entry name" value="p23-like"/>
</dbReference>
<dbReference type="GO" id="GO:0051131">
    <property type="term" value="P:chaperone-mediated protein complex assembly"/>
    <property type="evidence" value="ECO:0007669"/>
    <property type="project" value="TreeGrafter"/>
</dbReference>
<dbReference type="Gene3D" id="2.60.40.790">
    <property type="match status" value="1"/>
</dbReference>
<feature type="domain" description="CS" evidence="3">
    <location>
        <begin position="6"/>
        <end position="100"/>
    </location>
</feature>
<dbReference type="PANTHER" id="PTHR22932">
    <property type="entry name" value="TELOMERASE-BINDING PROTEIN P23 HSP90 CO-CHAPERONE"/>
    <property type="match status" value="1"/>
</dbReference>
<name>A0A2V3IPW4_9FLOR</name>
<dbReference type="STRING" id="448386.A0A2V3IPW4"/>
<dbReference type="PANTHER" id="PTHR22932:SF1">
    <property type="entry name" value="CO-CHAPERONE PROTEIN DAF-41"/>
    <property type="match status" value="1"/>
</dbReference>
<sequence length="165" mass="18531">MSASKLLTPEFLWAQRKDLIYLTINVPNIKKAQSTVNITDDGRIYFKGPGGAVGHEAEYVLDITLFKPIKAAQSQHKITPRLVSFKIAKAAPGPYWERLLKAEGRNVHCKIDWDNWKDEDEDEDEYNFGTQFGDSKDLQDMDFGSGGSTSDEEEEVDATVDASNK</sequence>
<dbReference type="PROSITE" id="PS51203">
    <property type="entry name" value="CS"/>
    <property type="match status" value="1"/>
</dbReference>
<evidence type="ECO:0000313" key="5">
    <source>
        <dbReference type="Proteomes" id="UP000247409"/>
    </source>
</evidence>
<dbReference type="SUPFAM" id="SSF49764">
    <property type="entry name" value="HSP20-like chaperones"/>
    <property type="match status" value="1"/>
</dbReference>
<comment type="caution">
    <text evidence="4">The sequence shown here is derived from an EMBL/GenBank/DDBJ whole genome shotgun (WGS) entry which is preliminary data.</text>
</comment>
<dbReference type="EMBL" id="NBIV01000102">
    <property type="protein sequence ID" value="PXF44099.1"/>
    <property type="molecule type" value="Genomic_DNA"/>
</dbReference>
<accession>A0A2V3IPW4</accession>
<gene>
    <name evidence="4" type="ORF">BWQ96_06180</name>
</gene>
<organism evidence="4 5">
    <name type="scientific">Gracilariopsis chorda</name>
    <dbReference type="NCBI Taxonomy" id="448386"/>
    <lineage>
        <taxon>Eukaryota</taxon>
        <taxon>Rhodophyta</taxon>
        <taxon>Florideophyceae</taxon>
        <taxon>Rhodymeniophycidae</taxon>
        <taxon>Gracilariales</taxon>
        <taxon>Gracilariaceae</taxon>
        <taxon>Gracilariopsis</taxon>
    </lineage>
</organism>